<evidence type="ECO:0000256" key="3">
    <source>
        <dbReference type="PROSITE-ProRule" id="PRU00649"/>
    </source>
</evidence>
<reference evidence="6" key="1">
    <citation type="submission" date="2014-05" db="EMBL/GenBank/DDBJ databases">
        <authorList>
            <person name="Chronopoulou M."/>
        </authorList>
    </citation>
    <scope>NUCLEOTIDE SEQUENCE</scope>
    <source>
        <tissue evidence="6">Whole organism</tissue>
    </source>
</reference>
<feature type="compositionally biased region" description="Acidic residues" evidence="4">
    <location>
        <begin position="106"/>
        <end position="146"/>
    </location>
</feature>
<feature type="compositionally biased region" description="Low complexity" evidence="4">
    <location>
        <begin position="278"/>
        <end position="298"/>
    </location>
</feature>
<dbReference type="Pfam" id="PF06881">
    <property type="entry name" value="Elongin_A"/>
    <property type="match status" value="1"/>
</dbReference>
<name>A0A0K2VG75_LEPSM</name>
<dbReference type="GO" id="GO:0070449">
    <property type="term" value="C:elongin complex"/>
    <property type="evidence" value="ECO:0007669"/>
    <property type="project" value="InterPro"/>
</dbReference>
<organism evidence="6">
    <name type="scientific">Lepeophtheirus salmonis</name>
    <name type="common">Salmon louse</name>
    <name type="synonym">Caligus salmonis</name>
    <dbReference type="NCBI Taxonomy" id="72036"/>
    <lineage>
        <taxon>Eukaryota</taxon>
        <taxon>Metazoa</taxon>
        <taxon>Ecdysozoa</taxon>
        <taxon>Arthropoda</taxon>
        <taxon>Crustacea</taxon>
        <taxon>Multicrustacea</taxon>
        <taxon>Hexanauplia</taxon>
        <taxon>Copepoda</taxon>
        <taxon>Siphonostomatoida</taxon>
        <taxon>Caligidae</taxon>
        <taxon>Lepeophtheirus</taxon>
    </lineage>
</organism>
<feature type="compositionally biased region" description="Basic and acidic residues" evidence="4">
    <location>
        <begin position="234"/>
        <end position="243"/>
    </location>
</feature>
<accession>A0A0K2VG75</accession>
<sequence>MEGIMSSSSSSSSAVISHYKRKMERHPKESEVLLHCLSKLDRVEVNIALLQETGIGRIVNSLKKSEQEEVSEKARLLVAKWKDVVAKEDDEEEDISGPSTTQDQPQETEDEPEEEEDVENEAEEEEEDVKNEPEEEEPELEEEEEEKPAMMIPPPTPSPPRSSSSSHHKKHKKKKSSHRDDDRESSYSSQSHGSGSSSSSSKKQKKETLKASDSFGNALMNISSSSSSKKKKSSKEDRSESSSHKRSQSESASSSSKRSHSESSSSSSSKKSHHQESSRSLSSSSYSSSKKNQQPQQEESLKKSEKNNLTLPPSPAPPIPSDLLLPTISPNYKPLPPKKEANNGTKKYQNDDEALSSLISMSKSSKRTAVFSGVKKSGYFGPIPTLLEMCITVLQENVDDIYECGGLDFVTLKPILERASPQALSQIEEHNQYLMTETGELWERFCKKNFPKEKRQEMESWREMFERCTVEREEKLNLLKVKVKDSYKKVESSYRQTKLAYVGTVAKPPRSVFRAQAKNGTAIPFGNPLKRPMVNTSSGGGGSSSSSSSRPSSSSLSSAPKKPKIAPLMSKTLKMARGIKGGFRR</sequence>
<dbReference type="AlphaFoldDB" id="A0A0K2VG75"/>
<keyword evidence="2 3" id="KW-0539">Nucleus</keyword>
<proteinExistence type="predicted"/>
<keyword evidence="6" id="KW-0648">Protein biosynthesis</keyword>
<feature type="region of interest" description="Disordered" evidence="4">
    <location>
        <begin position="521"/>
        <end position="585"/>
    </location>
</feature>
<feature type="domain" description="TFIIS N-terminal" evidence="5">
    <location>
        <begin position="14"/>
        <end position="88"/>
    </location>
</feature>
<feature type="region of interest" description="Disordered" evidence="4">
    <location>
        <begin position="86"/>
        <end position="350"/>
    </location>
</feature>
<feature type="compositionally biased region" description="Basic residues" evidence="4">
    <location>
        <begin position="166"/>
        <end position="177"/>
    </location>
</feature>
<evidence type="ECO:0000313" key="6">
    <source>
        <dbReference type="EMBL" id="CDW49464.1"/>
    </source>
</evidence>
<feature type="compositionally biased region" description="Low complexity" evidence="4">
    <location>
        <begin position="544"/>
        <end position="558"/>
    </location>
</feature>
<evidence type="ECO:0000256" key="1">
    <source>
        <dbReference type="ARBA" id="ARBA00004123"/>
    </source>
</evidence>
<evidence type="ECO:0000256" key="2">
    <source>
        <dbReference type="ARBA" id="ARBA00023242"/>
    </source>
</evidence>
<dbReference type="Gene3D" id="1.20.930.10">
    <property type="entry name" value="Conserved domain common to transcription factors TFIIS, elongin A, CRSP70"/>
    <property type="match status" value="1"/>
</dbReference>
<dbReference type="PANTHER" id="PTHR15141:SF76">
    <property type="entry name" value="TRANSCRIPTION ELONGATION FACTOR B POLYPEPTIDE 3"/>
    <property type="match status" value="1"/>
</dbReference>
<feature type="compositionally biased region" description="Low complexity" evidence="4">
    <location>
        <begin position="186"/>
        <end position="201"/>
    </location>
</feature>
<evidence type="ECO:0000256" key="4">
    <source>
        <dbReference type="SAM" id="MobiDB-lite"/>
    </source>
</evidence>
<feature type="compositionally biased region" description="Low complexity" evidence="4">
    <location>
        <begin position="1"/>
        <end position="13"/>
    </location>
</feature>
<feature type="compositionally biased region" description="Low complexity" evidence="4">
    <location>
        <begin position="249"/>
        <end position="269"/>
    </location>
</feature>
<dbReference type="InterPro" id="IPR003617">
    <property type="entry name" value="TFIIS/CRSP70_N_sub"/>
</dbReference>
<dbReference type="GO" id="GO:0006368">
    <property type="term" value="P:transcription elongation by RNA polymerase II"/>
    <property type="evidence" value="ECO:0007669"/>
    <property type="project" value="InterPro"/>
</dbReference>
<keyword evidence="6" id="KW-0251">Elongation factor</keyword>
<dbReference type="SMART" id="SM00509">
    <property type="entry name" value="TFS2N"/>
    <property type="match status" value="1"/>
</dbReference>
<dbReference type="PANTHER" id="PTHR15141">
    <property type="entry name" value="TRANSCRIPTION ELONGATION FACTOR B POLYPEPTIDE 3"/>
    <property type="match status" value="1"/>
</dbReference>
<feature type="region of interest" description="Disordered" evidence="4">
    <location>
        <begin position="1"/>
        <end position="27"/>
    </location>
</feature>
<dbReference type="OrthoDB" id="21513at2759"/>
<dbReference type="InterPro" id="IPR017923">
    <property type="entry name" value="TFIIS_N"/>
</dbReference>
<comment type="subcellular location">
    <subcellularLocation>
        <location evidence="1 3">Nucleus</location>
    </subcellularLocation>
</comment>
<dbReference type="InterPro" id="IPR010684">
    <property type="entry name" value="RNA_pol_II_trans_fac_SIII_A"/>
</dbReference>
<evidence type="ECO:0000259" key="5">
    <source>
        <dbReference type="PROSITE" id="PS51319"/>
    </source>
</evidence>
<dbReference type="InterPro" id="IPR035441">
    <property type="entry name" value="TFIIS/LEDGF_dom_sf"/>
</dbReference>
<dbReference type="PROSITE" id="PS51319">
    <property type="entry name" value="TFIIS_N"/>
    <property type="match status" value="1"/>
</dbReference>
<dbReference type="Gene3D" id="6.10.250.3180">
    <property type="match status" value="1"/>
</dbReference>
<dbReference type="InterPro" id="IPR051870">
    <property type="entry name" value="Elongin-A_domain"/>
</dbReference>
<dbReference type="SUPFAM" id="SSF47676">
    <property type="entry name" value="Conserved domain common to transcription factors TFIIS, elongin A, CRSP70"/>
    <property type="match status" value="1"/>
</dbReference>
<dbReference type="Pfam" id="PF08711">
    <property type="entry name" value="Med26"/>
    <property type="match status" value="1"/>
</dbReference>
<dbReference type="EMBL" id="HACA01032103">
    <property type="protein sequence ID" value="CDW49464.1"/>
    <property type="molecule type" value="Transcribed_RNA"/>
</dbReference>
<dbReference type="GO" id="GO:0003746">
    <property type="term" value="F:translation elongation factor activity"/>
    <property type="evidence" value="ECO:0007669"/>
    <property type="project" value="UniProtKB-KW"/>
</dbReference>
<feature type="compositionally biased region" description="Pro residues" evidence="4">
    <location>
        <begin position="151"/>
        <end position="160"/>
    </location>
</feature>
<protein>
    <submittedName>
        <fullName evidence="6">Transcription elongation factor B polypeptide 3like [Bombyx mori]</fullName>
    </submittedName>
</protein>